<dbReference type="EMBL" id="QPFP01000016">
    <property type="protein sequence ID" value="TEB32111.1"/>
    <property type="molecule type" value="Genomic_DNA"/>
</dbReference>
<feature type="compositionally biased region" description="Basic and acidic residues" evidence="1">
    <location>
        <begin position="144"/>
        <end position="161"/>
    </location>
</feature>
<keyword evidence="3" id="KW-1185">Reference proteome</keyword>
<name>A0A4Y7TDN3_COPMI</name>
<dbReference type="AlphaFoldDB" id="A0A4Y7TDN3"/>
<feature type="compositionally biased region" description="Polar residues" evidence="1">
    <location>
        <begin position="98"/>
        <end position="114"/>
    </location>
</feature>
<feature type="region of interest" description="Disordered" evidence="1">
    <location>
        <begin position="1"/>
        <end position="117"/>
    </location>
</feature>
<evidence type="ECO:0000313" key="2">
    <source>
        <dbReference type="EMBL" id="TEB32111.1"/>
    </source>
</evidence>
<accession>A0A4Y7TDN3</accession>
<feature type="region of interest" description="Disordered" evidence="1">
    <location>
        <begin position="143"/>
        <end position="167"/>
    </location>
</feature>
<protein>
    <submittedName>
        <fullName evidence="2">Uncharacterized protein</fullName>
    </submittedName>
</protein>
<dbReference type="Proteomes" id="UP000298030">
    <property type="component" value="Unassembled WGS sequence"/>
</dbReference>
<comment type="caution">
    <text evidence="2">The sequence shown here is derived from an EMBL/GenBank/DDBJ whole genome shotgun (WGS) entry which is preliminary data.</text>
</comment>
<proteinExistence type="predicted"/>
<organism evidence="2 3">
    <name type="scientific">Coprinellus micaceus</name>
    <name type="common">Glistening ink-cap mushroom</name>
    <name type="synonym">Coprinus micaceus</name>
    <dbReference type="NCBI Taxonomy" id="71717"/>
    <lineage>
        <taxon>Eukaryota</taxon>
        <taxon>Fungi</taxon>
        <taxon>Dikarya</taxon>
        <taxon>Basidiomycota</taxon>
        <taxon>Agaricomycotina</taxon>
        <taxon>Agaricomycetes</taxon>
        <taxon>Agaricomycetidae</taxon>
        <taxon>Agaricales</taxon>
        <taxon>Agaricineae</taxon>
        <taxon>Psathyrellaceae</taxon>
        <taxon>Coprinellus</taxon>
    </lineage>
</organism>
<gene>
    <name evidence="2" type="ORF">FA13DRAFT_1790950</name>
</gene>
<sequence>MSIKAATTLVVDSNDFLHSDEIPTGRGKKRYKESPIELALDSQAADTVEALPMEMSPEKEGSSSSGEDWFETPPSLNEVADASTTEDTHPSEKAPQAESESGYTSDDSTANLNDNPGAVEDQLHSMICDRIICFPFTIILGLPRGERNSRETGSVDEKSDEGSISGS</sequence>
<evidence type="ECO:0000313" key="3">
    <source>
        <dbReference type="Proteomes" id="UP000298030"/>
    </source>
</evidence>
<reference evidence="2 3" key="1">
    <citation type="journal article" date="2019" name="Nat. Ecol. Evol.">
        <title>Megaphylogeny resolves global patterns of mushroom evolution.</title>
        <authorList>
            <person name="Varga T."/>
            <person name="Krizsan K."/>
            <person name="Foldi C."/>
            <person name="Dima B."/>
            <person name="Sanchez-Garcia M."/>
            <person name="Sanchez-Ramirez S."/>
            <person name="Szollosi G.J."/>
            <person name="Szarkandi J.G."/>
            <person name="Papp V."/>
            <person name="Albert L."/>
            <person name="Andreopoulos W."/>
            <person name="Angelini C."/>
            <person name="Antonin V."/>
            <person name="Barry K.W."/>
            <person name="Bougher N.L."/>
            <person name="Buchanan P."/>
            <person name="Buyck B."/>
            <person name="Bense V."/>
            <person name="Catcheside P."/>
            <person name="Chovatia M."/>
            <person name="Cooper J."/>
            <person name="Damon W."/>
            <person name="Desjardin D."/>
            <person name="Finy P."/>
            <person name="Geml J."/>
            <person name="Haridas S."/>
            <person name="Hughes K."/>
            <person name="Justo A."/>
            <person name="Karasinski D."/>
            <person name="Kautmanova I."/>
            <person name="Kiss B."/>
            <person name="Kocsube S."/>
            <person name="Kotiranta H."/>
            <person name="LaButti K.M."/>
            <person name="Lechner B.E."/>
            <person name="Liimatainen K."/>
            <person name="Lipzen A."/>
            <person name="Lukacs Z."/>
            <person name="Mihaltcheva S."/>
            <person name="Morgado L.N."/>
            <person name="Niskanen T."/>
            <person name="Noordeloos M.E."/>
            <person name="Ohm R.A."/>
            <person name="Ortiz-Santana B."/>
            <person name="Ovrebo C."/>
            <person name="Racz N."/>
            <person name="Riley R."/>
            <person name="Savchenko A."/>
            <person name="Shiryaev A."/>
            <person name="Soop K."/>
            <person name="Spirin V."/>
            <person name="Szebenyi C."/>
            <person name="Tomsovsky M."/>
            <person name="Tulloss R.E."/>
            <person name="Uehling J."/>
            <person name="Grigoriev I.V."/>
            <person name="Vagvolgyi C."/>
            <person name="Papp T."/>
            <person name="Martin F.M."/>
            <person name="Miettinen O."/>
            <person name="Hibbett D.S."/>
            <person name="Nagy L.G."/>
        </authorList>
    </citation>
    <scope>NUCLEOTIDE SEQUENCE [LARGE SCALE GENOMIC DNA]</scope>
    <source>
        <strain evidence="2 3">FP101781</strain>
    </source>
</reference>
<evidence type="ECO:0000256" key="1">
    <source>
        <dbReference type="SAM" id="MobiDB-lite"/>
    </source>
</evidence>